<dbReference type="EMBL" id="JAQQAF010000003">
    <property type="protein sequence ID" value="KAJ8498280.1"/>
    <property type="molecule type" value="Genomic_DNA"/>
</dbReference>
<reference evidence="2 3" key="1">
    <citation type="submission" date="2022-12" db="EMBL/GenBank/DDBJ databases">
        <title>Chromosome-scale assembly of the Ensete ventricosum genome.</title>
        <authorList>
            <person name="Dussert Y."/>
            <person name="Stocks J."/>
            <person name="Wendawek A."/>
            <person name="Woldeyes F."/>
            <person name="Nichols R.A."/>
            <person name="Borrell J.S."/>
        </authorList>
    </citation>
    <scope>NUCLEOTIDE SEQUENCE [LARGE SCALE GENOMIC DNA]</scope>
    <source>
        <strain evidence="3">cv. Maze</strain>
        <tissue evidence="2">Seeds</tissue>
    </source>
</reference>
<keyword evidence="1" id="KW-0732">Signal</keyword>
<gene>
    <name evidence="2" type="ORF">OPV22_008832</name>
</gene>
<dbReference type="Proteomes" id="UP001222027">
    <property type="component" value="Unassembled WGS sequence"/>
</dbReference>
<proteinExistence type="predicted"/>
<comment type="caution">
    <text evidence="2">The sequence shown here is derived from an EMBL/GenBank/DDBJ whole genome shotgun (WGS) entry which is preliminary data.</text>
</comment>
<dbReference type="AlphaFoldDB" id="A0AAV8PPZ4"/>
<sequence length="80" mass="8789">MPAFIPLKRYCCFFLTVLWLSTTYGKSGVPSPLRVIAGPSAIYPLVDFNPDGYDVYCDDGNRLAVPVCLVVLVMSCVLLL</sequence>
<accession>A0AAV8PPZ4</accession>
<organism evidence="2 3">
    <name type="scientific">Ensete ventricosum</name>
    <name type="common">Abyssinian banana</name>
    <name type="synonym">Musa ensete</name>
    <dbReference type="NCBI Taxonomy" id="4639"/>
    <lineage>
        <taxon>Eukaryota</taxon>
        <taxon>Viridiplantae</taxon>
        <taxon>Streptophyta</taxon>
        <taxon>Embryophyta</taxon>
        <taxon>Tracheophyta</taxon>
        <taxon>Spermatophyta</taxon>
        <taxon>Magnoliopsida</taxon>
        <taxon>Liliopsida</taxon>
        <taxon>Zingiberales</taxon>
        <taxon>Musaceae</taxon>
        <taxon>Ensete</taxon>
    </lineage>
</organism>
<evidence type="ECO:0000313" key="2">
    <source>
        <dbReference type="EMBL" id="KAJ8498280.1"/>
    </source>
</evidence>
<feature type="chain" id="PRO_5043877346" evidence="1">
    <location>
        <begin position="26"/>
        <end position="80"/>
    </location>
</feature>
<feature type="signal peptide" evidence="1">
    <location>
        <begin position="1"/>
        <end position="25"/>
    </location>
</feature>
<evidence type="ECO:0000313" key="3">
    <source>
        <dbReference type="Proteomes" id="UP001222027"/>
    </source>
</evidence>
<evidence type="ECO:0000256" key="1">
    <source>
        <dbReference type="SAM" id="SignalP"/>
    </source>
</evidence>
<name>A0AAV8PPZ4_ENSVE</name>
<keyword evidence="3" id="KW-1185">Reference proteome</keyword>
<protein>
    <submittedName>
        <fullName evidence="2">Uncharacterized protein</fullName>
    </submittedName>
</protein>